<proteinExistence type="predicted"/>
<dbReference type="AlphaFoldDB" id="A0A2K1QCH5"/>
<keyword evidence="3" id="KW-1185">Reference proteome</keyword>
<accession>A0A2K1QCH5</accession>
<gene>
    <name evidence="2" type="ORF">COO59_06365</name>
</gene>
<organism evidence="2 3">
    <name type="scientific">Mixta theicola</name>
    <dbReference type="NCBI Taxonomy" id="1458355"/>
    <lineage>
        <taxon>Bacteria</taxon>
        <taxon>Pseudomonadati</taxon>
        <taxon>Pseudomonadota</taxon>
        <taxon>Gammaproteobacteria</taxon>
        <taxon>Enterobacterales</taxon>
        <taxon>Erwiniaceae</taxon>
        <taxon>Mixta</taxon>
    </lineage>
</organism>
<evidence type="ECO:0000313" key="3">
    <source>
        <dbReference type="Proteomes" id="UP000236345"/>
    </source>
</evidence>
<dbReference type="Proteomes" id="UP000236345">
    <property type="component" value="Unassembled WGS sequence"/>
</dbReference>
<dbReference type="OrthoDB" id="109844at2"/>
<evidence type="ECO:0000259" key="1">
    <source>
        <dbReference type="Pfam" id="PF09327"/>
    </source>
</evidence>
<dbReference type="Pfam" id="PF09327">
    <property type="entry name" value="Phage_Tail_Tip"/>
    <property type="match status" value="1"/>
</dbReference>
<evidence type="ECO:0000313" key="2">
    <source>
        <dbReference type="EMBL" id="PNS12730.1"/>
    </source>
</evidence>
<sequence>MKRVKDARVTNAKIGIFIQSNNYVANKFGWRLDKARTFEGYGSEGNGALKQTNVTISGGKVTVGAAG</sequence>
<name>A0A2K1QCH5_9GAMM</name>
<protein>
    <recommendedName>
        <fullName evidence="1">Tip attachment protein J central straight fiber domain-containing protein</fullName>
    </recommendedName>
</protein>
<dbReference type="EMBL" id="NWUO01000003">
    <property type="protein sequence ID" value="PNS12730.1"/>
    <property type="molecule type" value="Genomic_DNA"/>
</dbReference>
<reference evidence="3" key="1">
    <citation type="submission" date="2017-09" db="EMBL/GenBank/DDBJ databases">
        <authorList>
            <person name="Palmer M."/>
            <person name="Steenkamp E.T."/>
            <person name="Coetzee M.P."/>
            <person name="Avontuur J.R."/>
            <person name="Van Zyl E."/>
            <person name="Chan W.-Y."/>
            <person name="Blom J."/>
            <person name="Venter S.N."/>
        </authorList>
    </citation>
    <scope>NUCLEOTIDE SEQUENCE [LARGE SCALE GENOMIC DNA]</scope>
    <source>
        <strain evidence="3">QC88-366</strain>
    </source>
</reference>
<comment type="caution">
    <text evidence="2">The sequence shown here is derived from an EMBL/GenBank/DDBJ whole genome shotgun (WGS) entry which is preliminary data.</text>
</comment>
<feature type="domain" description="Tip attachment protein J central straight fiber" evidence="1">
    <location>
        <begin position="3"/>
        <end position="55"/>
    </location>
</feature>
<dbReference type="InterPro" id="IPR015406">
    <property type="entry name" value="GpJ_CSF"/>
</dbReference>